<dbReference type="Proteomes" id="UP000006352">
    <property type="component" value="Unassembled WGS sequence"/>
</dbReference>
<keyword evidence="2" id="KW-0472">Membrane</keyword>
<dbReference type="RefSeq" id="XP_012178342.1">
    <property type="nucleotide sequence ID" value="XM_012322952.1"/>
</dbReference>
<feature type="region of interest" description="Disordered" evidence="1">
    <location>
        <begin position="105"/>
        <end position="243"/>
    </location>
</feature>
<accession>J4H0W5</accession>
<feature type="compositionally biased region" description="Acidic residues" evidence="1">
    <location>
        <begin position="155"/>
        <end position="164"/>
    </location>
</feature>
<dbReference type="InParanoid" id="J4H0W5"/>
<feature type="transmembrane region" description="Helical" evidence="2">
    <location>
        <begin position="334"/>
        <end position="359"/>
    </location>
</feature>
<evidence type="ECO:0000259" key="3">
    <source>
        <dbReference type="PROSITE" id="PS50004"/>
    </source>
</evidence>
<evidence type="ECO:0000313" key="4">
    <source>
        <dbReference type="EMBL" id="CCL99059.1"/>
    </source>
</evidence>
<keyword evidence="2" id="KW-0812">Transmembrane</keyword>
<feature type="compositionally biased region" description="Basic residues" evidence="1">
    <location>
        <begin position="204"/>
        <end position="213"/>
    </location>
</feature>
<feature type="transmembrane region" description="Helical" evidence="2">
    <location>
        <begin position="410"/>
        <end position="434"/>
    </location>
</feature>
<dbReference type="InterPro" id="IPR000008">
    <property type="entry name" value="C2_dom"/>
</dbReference>
<dbReference type="GeneID" id="24093970"/>
<evidence type="ECO:0000313" key="5">
    <source>
        <dbReference type="Proteomes" id="UP000006352"/>
    </source>
</evidence>
<feature type="compositionally biased region" description="Low complexity" evidence="1">
    <location>
        <begin position="223"/>
        <end position="232"/>
    </location>
</feature>
<dbReference type="OrthoDB" id="2642524at2759"/>
<feature type="domain" description="C2" evidence="3">
    <location>
        <begin position="1"/>
        <end position="108"/>
    </location>
</feature>
<dbReference type="AlphaFoldDB" id="J4H0W5"/>
<organism evidence="4 5">
    <name type="scientific">Fibroporia radiculosa</name>
    <dbReference type="NCBI Taxonomy" id="599839"/>
    <lineage>
        <taxon>Eukaryota</taxon>
        <taxon>Fungi</taxon>
        <taxon>Dikarya</taxon>
        <taxon>Basidiomycota</taxon>
        <taxon>Agaricomycotina</taxon>
        <taxon>Agaricomycetes</taxon>
        <taxon>Polyporales</taxon>
        <taxon>Fibroporiaceae</taxon>
        <taxon>Fibroporia</taxon>
    </lineage>
</organism>
<feature type="compositionally biased region" description="Polar residues" evidence="1">
    <location>
        <begin position="115"/>
        <end position="135"/>
    </location>
</feature>
<keyword evidence="5" id="KW-1185">Reference proteome</keyword>
<protein>
    <recommendedName>
        <fullName evidence="3">C2 domain-containing protein</fullName>
    </recommendedName>
</protein>
<dbReference type="STRING" id="599839.J4H0W5"/>
<feature type="transmembrane region" description="Helical" evidence="2">
    <location>
        <begin position="365"/>
        <end position="389"/>
    </location>
</feature>
<dbReference type="EMBL" id="HE796913">
    <property type="protein sequence ID" value="CCL99059.1"/>
    <property type="molecule type" value="Genomic_DNA"/>
</dbReference>
<gene>
    <name evidence="4" type="ORF">FIBRA_01070</name>
</gene>
<reference evidence="4 5" key="1">
    <citation type="journal article" date="2012" name="Appl. Environ. Microbiol.">
        <title>Short-read sequencing for genomic analysis of the brown rot fungus Fibroporia radiculosa.</title>
        <authorList>
            <person name="Tang J.D."/>
            <person name="Perkins A.D."/>
            <person name="Sonstegard T.S."/>
            <person name="Schroeder S.G."/>
            <person name="Burgess S.C."/>
            <person name="Diehl S.V."/>
        </authorList>
    </citation>
    <scope>NUCLEOTIDE SEQUENCE [LARGE SCALE GENOMIC DNA]</scope>
    <source>
        <strain evidence="4 5">TFFH 294</strain>
    </source>
</reference>
<keyword evidence="2" id="KW-1133">Transmembrane helix</keyword>
<name>J4H0W5_9APHY</name>
<dbReference type="HOGENOM" id="CLU_582734_0_0_1"/>
<feature type="transmembrane region" description="Helical" evidence="2">
    <location>
        <begin position="440"/>
        <end position="460"/>
    </location>
</feature>
<evidence type="ECO:0000256" key="2">
    <source>
        <dbReference type="SAM" id="Phobius"/>
    </source>
</evidence>
<evidence type="ECO:0000256" key="1">
    <source>
        <dbReference type="SAM" id="MobiDB-lite"/>
    </source>
</evidence>
<proteinExistence type="predicted"/>
<sequence>MFASESWYLTVVRTQGLLFIRPDKSWQPIVSVAVVDPQQSHEVVLGCDGQNPNQKAPFTLRGVDHTSFLDVKLWHKSRSKKRKKRHLVGSAYITLREVLQRQERPGSDVDIRLSCPTSQKRSPTIGGRQQRSATLTVRLVAPEPIPSTSPTNTASDDDILDEDELDRRSTGSSSHSPSETLVPASQSRDETSPDLSGLVESGLRRRKKPRIKGYHIDSESDCDGSSSAASSCPPTPRDDDLTQIEETKDDDYESYFPHHERSYNSGSPTTLAPPWGLLSAFSLPRHVQDHDTNQSIPLSFLEACVDCFAPYRELRDAVEDAEFDKVLSRLLMEWYVVAASLLALTGIDAAVFGLAPGSILPIGGFAQHAVAFGAIAAGLGLVSVSWFLVLYAGANTARFRRVATDVYGSYFFFSLTCRAPTLCMFLSALALMLFLLSVAWAAWSTAVLVMSCFAGVLFSMQYLIFGCHRAVNFCVWIVRTAWRAAVRREVAAADARPAPEVRAHEGGRAHAHMVPDVRERMPASVPTKGAIVHEEIVEVECEG</sequence>
<dbReference type="PROSITE" id="PS50004">
    <property type="entry name" value="C2"/>
    <property type="match status" value="1"/>
</dbReference>